<dbReference type="Pfam" id="PF24883">
    <property type="entry name" value="NPHP3_N"/>
    <property type="match status" value="1"/>
</dbReference>
<gene>
    <name evidence="3" type="ORF">QR685DRAFT_61691</name>
</gene>
<accession>A0ABR3DT77</accession>
<dbReference type="PANTHER" id="PTHR10039">
    <property type="entry name" value="AMELOGENIN"/>
    <property type="match status" value="1"/>
</dbReference>
<dbReference type="InterPro" id="IPR027417">
    <property type="entry name" value="P-loop_NTPase"/>
</dbReference>
<name>A0ABR3DT77_NEUIN</name>
<proteinExistence type="predicted"/>
<evidence type="ECO:0000259" key="2">
    <source>
        <dbReference type="PROSITE" id="PS50837"/>
    </source>
</evidence>
<dbReference type="Gene3D" id="3.40.50.300">
    <property type="entry name" value="P-loop containing nucleotide triphosphate hydrolases"/>
    <property type="match status" value="1"/>
</dbReference>
<dbReference type="PANTHER" id="PTHR10039:SF5">
    <property type="entry name" value="NACHT DOMAIN-CONTAINING PROTEIN"/>
    <property type="match status" value="1"/>
</dbReference>
<evidence type="ECO:0000313" key="3">
    <source>
        <dbReference type="EMBL" id="KAL0475867.1"/>
    </source>
</evidence>
<dbReference type="EMBL" id="JAVLET010000001">
    <property type="protein sequence ID" value="KAL0475867.1"/>
    <property type="molecule type" value="Genomic_DNA"/>
</dbReference>
<dbReference type="PROSITE" id="PS50837">
    <property type="entry name" value="NACHT"/>
    <property type="match status" value="1"/>
</dbReference>
<reference evidence="3 4" key="1">
    <citation type="submission" date="2023-09" db="EMBL/GenBank/DDBJ databases">
        <title>Multi-omics analysis of a traditional fermented food reveals byproduct-associated fungal strains for waste-to-food upcycling.</title>
        <authorList>
            <consortium name="Lawrence Berkeley National Laboratory"/>
            <person name="Rekdal V.M."/>
            <person name="Villalobos-Escobedo J.M."/>
            <person name="Rodriguez-Valeron N."/>
            <person name="Garcia M.O."/>
            <person name="Vasquez D.P."/>
            <person name="Damayanti I."/>
            <person name="Sorensen P.M."/>
            <person name="Baidoo E.E."/>
            <person name="De Carvalho A.C."/>
            <person name="Riley R."/>
            <person name="Lipzen A."/>
            <person name="He G."/>
            <person name="Yan M."/>
            <person name="Haridas S."/>
            <person name="Daum C."/>
            <person name="Yoshinaga Y."/>
            <person name="Ng V."/>
            <person name="Grigoriev I.V."/>
            <person name="Munk R."/>
            <person name="Nuraida L."/>
            <person name="Wijaya C.H."/>
            <person name="Morales P.-C."/>
            <person name="Keasling J.D."/>
        </authorList>
    </citation>
    <scope>NUCLEOTIDE SEQUENCE [LARGE SCALE GENOMIC DNA]</scope>
    <source>
        <strain evidence="3 4">FGSC 2613</strain>
    </source>
</reference>
<keyword evidence="1" id="KW-0677">Repeat</keyword>
<organism evidence="3 4">
    <name type="scientific">Neurospora intermedia</name>
    <dbReference type="NCBI Taxonomy" id="5142"/>
    <lineage>
        <taxon>Eukaryota</taxon>
        <taxon>Fungi</taxon>
        <taxon>Dikarya</taxon>
        <taxon>Ascomycota</taxon>
        <taxon>Pezizomycotina</taxon>
        <taxon>Sordariomycetes</taxon>
        <taxon>Sordariomycetidae</taxon>
        <taxon>Sordariales</taxon>
        <taxon>Sordariaceae</taxon>
        <taxon>Neurospora</taxon>
    </lineage>
</organism>
<comment type="caution">
    <text evidence="3">The sequence shown here is derived from an EMBL/GenBank/DDBJ whole genome shotgun (WGS) entry which is preliminary data.</text>
</comment>
<dbReference type="SUPFAM" id="SSF52540">
    <property type="entry name" value="P-loop containing nucleoside triphosphate hydrolases"/>
    <property type="match status" value="1"/>
</dbReference>
<feature type="domain" description="NACHT" evidence="2">
    <location>
        <begin position="301"/>
        <end position="460"/>
    </location>
</feature>
<protein>
    <recommendedName>
        <fullName evidence="2">NACHT domain-containing protein</fullName>
    </recommendedName>
</protein>
<keyword evidence="4" id="KW-1185">Reference proteome</keyword>
<evidence type="ECO:0000256" key="1">
    <source>
        <dbReference type="ARBA" id="ARBA00022737"/>
    </source>
</evidence>
<dbReference type="InterPro" id="IPR007111">
    <property type="entry name" value="NACHT_NTPase"/>
</dbReference>
<sequence>MSGLEAFGLACNVMQTIGFVIEIASVCHSIFRTGSPDPSMATLLAHSTQIATSLKSSISSARPVTRDDKELLDIAIKCLDAISALKVQVDKLTRPSAKGKVLPSLRLGLRAKFRGGNIDKLEKNMRDYQKVLESGLLLRICNQNDALQLKMDTGFQQFDSTLRCFVEAISQGQVNFQDLLASNHNSIVKVVKAEFTVQNAAATVIASEVKKTQAMIKETSLEASAGEQRQRLLRSLKHDTMGERLGQVKAAIEGTCRWMIQGIQSAPSSENLTPVCPHRTTHEKNLLWSCFPCWLESPKDKIYWVQGKAGSGKSTLMKFLATNPTLWNSPRQADGQDPLILSHFLWAAGSPHQKSLRGILLNLLYQLLSNDEHALDYVIDTFPDLKLKDFWGDWTLEDLERTMMDSLHAIATRPVFIFLDGLDEFGSSNASVDDDPRDLLDLVARLSTLDNVKMCVSSRPEPVFKNKLSGLCSLRLQDLTRSDMEKYAKAELLSNEVVGLENQKEYQELVNKLCNMADGVFLWTALAVRSLSRGLTNEDDISELYARLEKMPRGLYPLYRDMWERLNEDQHLYMKEAALYFQLVIHWWRMPSHSFDKRCTTFHLLASLRPTISLAYLNHDTASFPSDLEAMCERLGKRVEIRSAGLLELGDYGRIDFIHRSALEFLTDTPEGQQIMAHDTSTFSELRLWLLQADVARAHLMAMKSVESHISRNGDIVHPDGSNLYAEELVEDVHFNWVDSALPGDVQIMLLEACRRIREVNTRYTKERALDFAGSYALCGYHNLVIPFVRYPQFSPHMDVIRSRPYLIYLFITSSLRLFPLLEPKTAYLYDILFPLLFKAKVGEAILAEHPLFEFSEDVSSATREGCFSNDSGGQISAANERTAVLLLLAALTSLSCFGIEQTKQFAHLEILSKPRKYVENFFQRYPHNEEKVLLQIWKNSSRDMNWLIDIEFLGRRSRRIAELVVIECDTAYAAELLTLGQARQGEADTGENKAATVTDQDTIWRRAAGLKKTNPRVLVVGMKDKPRMHKGGIGATTSGVLELESVTYDEANRVLSALENICLARIETSFLIPGLQDSLNEIWGRGNPLTEEEYQKLADANSFNNFASEFMRGFKYLTCSASHLPWLAEYWRKKKVQDPFVEDDWCMLV</sequence>
<dbReference type="InterPro" id="IPR056884">
    <property type="entry name" value="NPHP3-like_N"/>
</dbReference>
<dbReference type="Proteomes" id="UP001451303">
    <property type="component" value="Unassembled WGS sequence"/>
</dbReference>
<evidence type="ECO:0000313" key="4">
    <source>
        <dbReference type="Proteomes" id="UP001451303"/>
    </source>
</evidence>